<proteinExistence type="predicted"/>
<protein>
    <submittedName>
        <fullName evidence="1">Replication protein RepA</fullName>
    </submittedName>
</protein>
<dbReference type="EMBL" id="CP158262">
    <property type="protein sequence ID" value="XDJ69223.1"/>
    <property type="molecule type" value="Genomic_DNA"/>
</dbReference>
<gene>
    <name evidence="1" type="ORF">ABRY94_00015</name>
</gene>
<sequence length="253" mass="29301">MAHALAQATMPHKRTDELQFTRTNGAFQLTITALARHGLPYGAMPRLLVAWLTTEAVRTRSRDLVLGDSLSEFMRGLDLVPTGGRWGSITRLRDQMQRLFSAAVTATYVDANREMGTNYLMAEKYNLWWQPREPDQVALWESTLTLSGAFFEEAIRSPVPVDMRALRVLRRAPMALDIYVWLTYRMSYLRRRTVIPWEALRLQFGAEYDRLVDFRVNFKKQLKMVLLVYPDAKAIPTDSSLELRPSRPHIRRK</sequence>
<evidence type="ECO:0000313" key="1">
    <source>
        <dbReference type="EMBL" id="XDJ69223.1"/>
    </source>
</evidence>
<dbReference type="RefSeq" id="WP_368655516.1">
    <property type="nucleotide sequence ID" value="NZ_CP158262.1"/>
</dbReference>
<reference evidence="1" key="1">
    <citation type="submission" date="2024-05" db="EMBL/GenBank/DDBJ databases">
        <authorList>
            <person name="Luo Y.-C."/>
            <person name="Nicholds J."/>
            <person name="Mortimer T."/>
            <person name="Maboni G."/>
        </authorList>
    </citation>
    <scope>NUCLEOTIDE SEQUENCE</scope>
    <source>
        <strain evidence="1">144863</strain>
    </source>
</reference>
<organism evidence="1">
    <name type="scientific">Castellaniella ginsengisoli</name>
    <dbReference type="NCBI Taxonomy" id="546114"/>
    <lineage>
        <taxon>Bacteria</taxon>
        <taxon>Pseudomonadati</taxon>
        <taxon>Pseudomonadota</taxon>
        <taxon>Betaproteobacteria</taxon>
        <taxon>Burkholderiales</taxon>
        <taxon>Alcaligenaceae</taxon>
        <taxon>Castellaniella</taxon>
    </lineage>
</organism>
<dbReference type="AlphaFoldDB" id="A0AB39ES42"/>
<accession>A0AB39ES42</accession>
<dbReference type="Pfam" id="PF04796">
    <property type="entry name" value="RepA_C"/>
    <property type="match status" value="1"/>
</dbReference>
<name>A0AB39ES42_9BURK</name>
<dbReference type="InterPro" id="IPR006881">
    <property type="entry name" value="RepA_C"/>
</dbReference>